<sequence>MEYWESPEYKVFCERSKWNRNEGSGVGEPRSTQRFSKSTHLEELHKYQKEDKKGQYMDFQSNDSMRRVFEVVVSFVWFAFDEHMIQFAERSHLQYTTMPPMMDITRAAVAAVPWTKYSSTTKAARTLDVRVSSSILPTSLLMPQSPALLIPSPLPLLLPTL</sequence>
<keyword evidence="2" id="KW-1185">Reference proteome</keyword>
<evidence type="ECO:0000313" key="1">
    <source>
        <dbReference type="EMBL" id="KAI5676705.1"/>
    </source>
</evidence>
<accession>A0ACC0BVL2</accession>
<name>A0ACC0BVL2_CATRO</name>
<dbReference type="Proteomes" id="UP001060085">
    <property type="component" value="Linkage Group LG02"/>
</dbReference>
<protein>
    <submittedName>
        <fullName evidence="1">Uncharacterized protein</fullName>
    </submittedName>
</protein>
<gene>
    <name evidence="1" type="ORF">M9H77_07655</name>
</gene>
<organism evidence="1 2">
    <name type="scientific">Catharanthus roseus</name>
    <name type="common">Madagascar periwinkle</name>
    <name type="synonym">Vinca rosea</name>
    <dbReference type="NCBI Taxonomy" id="4058"/>
    <lineage>
        <taxon>Eukaryota</taxon>
        <taxon>Viridiplantae</taxon>
        <taxon>Streptophyta</taxon>
        <taxon>Embryophyta</taxon>
        <taxon>Tracheophyta</taxon>
        <taxon>Spermatophyta</taxon>
        <taxon>Magnoliopsida</taxon>
        <taxon>eudicotyledons</taxon>
        <taxon>Gunneridae</taxon>
        <taxon>Pentapetalae</taxon>
        <taxon>asterids</taxon>
        <taxon>lamiids</taxon>
        <taxon>Gentianales</taxon>
        <taxon>Apocynaceae</taxon>
        <taxon>Rauvolfioideae</taxon>
        <taxon>Vinceae</taxon>
        <taxon>Catharanthinae</taxon>
        <taxon>Catharanthus</taxon>
    </lineage>
</organism>
<proteinExistence type="predicted"/>
<reference evidence="2" key="1">
    <citation type="journal article" date="2023" name="Nat. Plants">
        <title>Single-cell RNA sequencing provides a high-resolution roadmap for understanding the multicellular compartmentation of specialized metabolism.</title>
        <authorList>
            <person name="Sun S."/>
            <person name="Shen X."/>
            <person name="Li Y."/>
            <person name="Li Y."/>
            <person name="Wang S."/>
            <person name="Li R."/>
            <person name="Zhang H."/>
            <person name="Shen G."/>
            <person name="Guo B."/>
            <person name="Wei J."/>
            <person name="Xu J."/>
            <person name="St-Pierre B."/>
            <person name="Chen S."/>
            <person name="Sun C."/>
        </authorList>
    </citation>
    <scope>NUCLEOTIDE SEQUENCE [LARGE SCALE GENOMIC DNA]</scope>
</reference>
<comment type="caution">
    <text evidence="1">The sequence shown here is derived from an EMBL/GenBank/DDBJ whole genome shotgun (WGS) entry which is preliminary data.</text>
</comment>
<dbReference type="EMBL" id="CM044702">
    <property type="protein sequence ID" value="KAI5676705.1"/>
    <property type="molecule type" value="Genomic_DNA"/>
</dbReference>
<evidence type="ECO:0000313" key="2">
    <source>
        <dbReference type="Proteomes" id="UP001060085"/>
    </source>
</evidence>